<evidence type="ECO:0000313" key="2">
    <source>
        <dbReference type="EMBL" id="MED6169604.1"/>
    </source>
</evidence>
<dbReference type="Proteomes" id="UP001341840">
    <property type="component" value="Unassembled WGS sequence"/>
</dbReference>
<feature type="signal peptide" evidence="1">
    <location>
        <begin position="1"/>
        <end position="28"/>
    </location>
</feature>
<dbReference type="EMBL" id="JASCZI010151113">
    <property type="protein sequence ID" value="MED6169604.1"/>
    <property type="molecule type" value="Genomic_DNA"/>
</dbReference>
<accession>A0ABU6V960</accession>
<name>A0ABU6V960_9FABA</name>
<gene>
    <name evidence="2" type="ORF">PIB30_022822</name>
</gene>
<feature type="chain" id="PRO_5046945234" evidence="1">
    <location>
        <begin position="29"/>
        <end position="159"/>
    </location>
</feature>
<comment type="caution">
    <text evidence="2">The sequence shown here is derived from an EMBL/GenBank/DDBJ whole genome shotgun (WGS) entry which is preliminary data.</text>
</comment>
<keyword evidence="1" id="KW-0732">Signal</keyword>
<reference evidence="2 3" key="1">
    <citation type="journal article" date="2023" name="Plants (Basel)">
        <title>Bridging the Gap: Combining Genomics and Transcriptomics Approaches to Understand Stylosanthes scabra, an Orphan Legume from the Brazilian Caatinga.</title>
        <authorList>
            <person name="Ferreira-Neto J.R.C."/>
            <person name="da Silva M.D."/>
            <person name="Binneck E."/>
            <person name="de Melo N.F."/>
            <person name="da Silva R.H."/>
            <person name="de Melo A.L.T.M."/>
            <person name="Pandolfi V."/>
            <person name="Bustamante F.O."/>
            <person name="Brasileiro-Vidal A.C."/>
            <person name="Benko-Iseppon A.M."/>
        </authorList>
    </citation>
    <scope>NUCLEOTIDE SEQUENCE [LARGE SCALE GENOMIC DNA]</scope>
    <source>
        <tissue evidence="2">Leaves</tissue>
    </source>
</reference>
<keyword evidence="3" id="KW-1185">Reference proteome</keyword>
<organism evidence="2 3">
    <name type="scientific">Stylosanthes scabra</name>
    <dbReference type="NCBI Taxonomy" id="79078"/>
    <lineage>
        <taxon>Eukaryota</taxon>
        <taxon>Viridiplantae</taxon>
        <taxon>Streptophyta</taxon>
        <taxon>Embryophyta</taxon>
        <taxon>Tracheophyta</taxon>
        <taxon>Spermatophyta</taxon>
        <taxon>Magnoliopsida</taxon>
        <taxon>eudicotyledons</taxon>
        <taxon>Gunneridae</taxon>
        <taxon>Pentapetalae</taxon>
        <taxon>rosids</taxon>
        <taxon>fabids</taxon>
        <taxon>Fabales</taxon>
        <taxon>Fabaceae</taxon>
        <taxon>Papilionoideae</taxon>
        <taxon>50 kb inversion clade</taxon>
        <taxon>dalbergioids sensu lato</taxon>
        <taxon>Dalbergieae</taxon>
        <taxon>Pterocarpus clade</taxon>
        <taxon>Stylosanthes</taxon>
    </lineage>
</organism>
<evidence type="ECO:0000256" key="1">
    <source>
        <dbReference type="SAM" id="SignalP"/>
    </source>
</evidence>
<protein>
    <submittedName>
        <fullName evidence="2">Uncharacterized protein</fullName>
    </submittedName>
</protein>
<sequence length="159" mass="16029">MMNKASSCSFVLFLVATVFFSLASIGHAQQNNSPLAVEVNGTLLKQVLGIITGLSGANVTLSCLEGGVNVSVVAANATNGQGNFTITAGLSLGQLLTVLTGGCHVSAHVPLPVLRSISASLISVPPATQNIQANVTITDVVVSGNVATFNANIGPVMVN</sequence>
<proteinExistence type="predicted"/>
<evidence type="ECO:0000313" key="3">
    <source>
        <dbReference type="Proteomes" id="UP001341840"/>
    </source>
</evidence>